<feature type="domain" description="GGDEF" evidence="5">
    <location>
        <begin position="260"/>
        <end position="391"/>
    </location>
</feature>
<dbReference type="InterPro" id="IPR000160">
    <property type="entry name" value="GGDEF_dom"/>
</dbReference>
<gene>
    <name evidence="6" type="ORF">FW784_04105</name>
</gene>
<dbReference type="SMART" id="SM00267">
    <property type="entry name" value="GGDEF"/>
    <property type="match status" value="1"/>
</dbReference>
<feature type="transmembrane region" description="Helical" evidence="4">
    <location>
        <begin position="160"/>
        <end position="178"/>
    </location>
</feature>
<dbReference type="RefSeq" id="WP_149352092.1">
    <property type="nucleotide sequence ID" value="NZ_VTRV01000028.1"/>
</dbReference>
<evidence type="ECO:0000313" key="7">
    <source>
        <dbReference type="Proteomes" id="UP000323164"/>
    </source>
</evidence>
<evidence type="ECO:0000256" key="4">
    <source>
        <dbReference type="SAM" id="Phobius"/>
    </source>
</evidence>
<dbReference type="EC" id="2.7.7.65" evidence="2"/>
<comment type="catalytic activity">
    <reaction evidence="3">
        <text>2 GTP = 3',3'-c-di-GMP + 2 diphosphate</text>
        <dbReference type="Rhea" id="RHEA:24898"/>
        <dbReference type="ChEBI" id="CHEBI:33019"/>
        <dbReference type="ChEBI" id="CHEBI:37565"/>
        <dbReference type="ChEBI" id="CHEBI:58805"/>
        <dbReference type="EC" id="2.7.7.65"/>
    </reaction>
</comment>
<dbReference type="SUPFAM" id="SSF55073">
    <property type="entry name" value="Nucleotide cyclase"/>
    <property type="match status" value="1"/>
</dbReference>
<feature type="transmembrane region" description="Helical" evidence="4">
    <location>
        <begin position="12"/>
        <end position="30"/>
    </location>
</feature>
<sequence length="405" mass="43906">MELIRQLDTATLAFVTGLAGLLLAGTMVGIRLAGMRNPALRYWALAGLAAAVGHLLAHWALTFHVAMPRVGSLALANAMVTIVHVSLLAGVRAFLGKPPRWLLLAPLALLTASAGYVAPEAWADMRVRIVVLGFLYLVLDAIAAVLLWRSGSARGERFQFVAASAFGFNAVVLAVRIAHALWRHTPDATFAHEPFQTLVFVLGLVFIAVLTVGLALLMFRDRELELRRLVHRDPLTGLFNRRSLFEHAAREQARCERYGAPLSLIMLDIDAFKSVNDTYGHGAGDDVICETAARVALGLRDVDAAFRLGGEEFLILLPSTGLDDAVAVAERLRQSVSDTPMAPIGRTVTASFGVTELARGHEDWERAMRRADTALYRAKDEGRDRVFAMSAPCNTAPADAVLDVP</sequence>
<dbReference type="NCBIfam" id="TIGR00254">
    <property type="entry name" value="GGDEF"/>
    <property type="match status" value="1"/>
</dbReference>
<reference evidence="6 7" key="1">
    <citation type="submission" date="2019-08" db="EMBL/GenBank/DDBJ databases">
        <title>Draft genome sequence of Lysobacter sp. UKS-15.</title>
        <authorList>
            <person name="Im W.-T."/>
        </authorList>
    </citation>
    <scope>NUCLEOTIDE SEQUENCE [LARGE SCALE GENOMIC DNA]</scope>
    <source>
        <strain evidence="6 7">UKS-15</strain>
    </source>
</reference>
<dbReference type="GO" id="GO:0052621">
    <property type="term" value="F:diguanylate cyclase activity"/>
    <property type="evidence" value="ECO:0007669"/>
    <property type="project" value="UniProtKB-EC"/>
</dbReference>
<evidence type="ECO:0000256" key="3">
    <source>
        <dbReference type="ARBA" id="ARBA00034247"/>
    </source>
</evidence>
<evidence type="ECO:0000256" key="1">
    <source>
        <dbReference type="ARBA" id="ARBA00001946"/>
    </source>
</evidence>
<feature type="transmembrane region" description="Helical" evidence="4">
    <location>
        <begin position="73"/>
        <end position="94"/>
    </location>
</feature>
<evidence type="ECO:0000313" key="6">
    <source>
        <dbReference type="EMBL" id="TZF90745.1"/>
    </source>
</evidence>
<proteinExistence type="predicted"/>
<keyword evidence="4" id="KW-0472">Membrane</keyword>
<dbReference type="InterPro" id="IPR043128">
    <property type="entry name" value="Rev_trsase/Diguanyl_cyclase"/>
</dbReference>
<dbReference type="InterPro" id="IPR050469">
    <property type="entry name" value="Diguanylate_Cyclase"/>
</dbReference>
<keyword evidence="7" id="KW-1185">Reference proteome</keyword>
<organism evidence="6 7">
    <name type="scientific">Cognatilysobacter lacus</name>
    <dbReference type="NCBI Taxonomy" id="1643323"/>
    <lineage>
        <taxon>Bacteria</taxon>
        <taxon>Pseudomonadati</taxon>
        <taxon>Pseudomonadota</taxon>
        <taxon>Gammaproteobacteria</taxon>
        <taxon>Lysobacterales</taxon>
        <taxon>Lysobacteraceae</taxon>
        <taxon>Cognatilysobacter</taxon>
    </lineage>
</organism>
<feature type="transmembrane region" description="Helical" evidence="4">
    <location>
        <begin position="125"/>
        <end position="148"/>
    </location>
</feature>
<dbReference type="FunFam" id="3.30.70.270:FF:000001">
    <property type="entry name" value="Diguanylate cyclase domain protein"/>
    <property type="match status" value="1"/>
</dbReference>
<dbReference type="Gene3D" id="3.30.70.270">
    <property type="match status" value="1"/>
</dbReference>
<evidence type="ECO:0000259" key="5">
    <source>
        <dbReference type="PROSITE" id="PS50887"/>
    </source>
</evidence>
<dbReference type="CDD" id="cd01949">
    <property type="entry name" value="GGDEF"/>
    <property type="match status" value="1"/>
</dbReference>
<dbReference type="PANTHER" id="PTHR45138">
    <property type="entry name" value="REGULATORY COMPONENTS OF SENSORY TRANSDUCTION SYSTEM"/>
    <property type="match status" value="1"/>
</dbReference>
<evidence type="ECO:0000256" key="2">
    <source>
        <dbReference type="ARBA" id="ARBA00012528"/>
    </source>
</evidence>
<comment type="caution">
    <text evidence="6">The sequence shown here is derived from an EMBL/GenBank/DDBJ whole genome shotgun (WGS) entry which is preliminary data.</text>
</comment>
<feature type="transmembrane region" description="Helical" evidence="4">
    <location>
        <begin position="198"/>
        <end position="219"/>
    </location>
</feature>
<dbReference type="PANTHER" id="PTHR45138:SF9">
    <property type="entry name" value="DIGUANYLATE CYCLASE DGCM-RELATED"/>
    <property type="match status" value="1"/>
</dbReference>
<keyword evidence="4" id="KW-0812">Transmembrane</keyword>
<dbReference type="Pfam" id="PF00990">
    <property type="entry name" value="GGDEF"/>
    <property type="match status" value="1"/>
</dbReference>
<protein>
    <recommendedName>
        <fullName evidence="2">diguanylate cyclase</fullName>
        <ecNumber evidence="2">2.7.7.65</ecNumber>
    </recommendedName>
</protein>
<dbReference type="PROSITE" id="PS50887">
    <property type="entry name" value="GGDEF"/>
    <property type="match status" value="1"/>
</dbReference>
<feature type="transmembrane region" description="Helical" evidence="4">
    <location>
        <begin position="101"/>
        <end position="119"/>
    </location>
</feature>
<dbReference type="EMBL" id="VTRV01000028">
    <property type="protein sequence ID" value="TZF90745.1"/>
    <property type="molecule type" value="Genomic_DNA"/>
</dbReference>
<dbReference type="Proteomes" id="UP000323164">
    <property type="component" value="Unassembled WGS sequence"/>
</dbReference>
<dbReference type="AlphaFoldDB" id="A0A5D8Z736"/>
<comment type="cofactor">
    <cofactor evidence="1">
        <name>Mg(2+)</name>
        <dbReference type="ChEBI" id="CHEBI:18420"/>
    </cofactor>
</comment>
<accession>A0A5D8Z736</accession>
<dbReference type="OrthoDB" id="9803824at2"/>
<name>A0A5D8Z736_9GAMM</name>
<keyword evidence="4" id="KW-1133">Transmembrane helix</keyword>
<feature type="transmembrane region" description="Helical" evidence="4">
    <location>
        <begin position="42"/>
        <end position="61"/>
    </location>
</feature>
<dbReference type="InterPro" id="IPR029787">
    <property type="entry name" value="Nucleotide_cyclase"/>
</dbReference>